<sequence length="117" mass="12853">MLRIGVGIHLVLALVLVGFHVTGYWSVIYLVLLLVGTLMIPVNLAVSVRGRMNHPGTFYGYILGMCAVLSILAYIVATAPTPMPPFFLLIFAIVPAALIASVELFVFRRFTRPNHLD</sequence>
<dbReference type="KEGG" id="ckw:CKALI_05145"/>
<reference evidence="3" key="1">
    <citation type="submission" date="2019-11" db="EMBL/GenBank/DDBJ databases">
        <title>Complete genome sequence of Corynebacterium kalinowskii 1959, a novel Corynebacterium species isolated from soil of a small paddock in Vilsendorf, Germany.</title>
        <authorList>
            <person name="Schaffert L."/>
            <person name="Ruwe M."/>
            <person name="Milse J."/>
            <person name="Hanuschka K."/>
            <person name="Ortseifen V."/>
            <person name="Droste J."/>
            <person name="Brandt D."/>
            <person name="Schlueter L."/>
            <person name="Kutter Y."/>
            <person name="Vinke S."/>
            <person name="Viehoefer P."/>
            <person name="Jacob L."/>
            <person name="Luebke N.-C."/>
            <person name="Schulte-Berndt E."/>
            <person name="Hain C."/>
            <person name="Linder M."/>
            <person name="Schmidt P."/>
            <person name="Wollenschlaeger L."/>
            <person name="Luttermann T."/>
            <person name="Thieme E."/>
            <person name="Hassa J."/>
            <person name="Haak M."/>
            <person name="Wittchen M."/>
            <person name="Mentz A."/>
            <person name="Persicke M."/>
            <person name="Busche T."/>
            <person name="Ruckert C."/>
        </authorList>
    </citation>
    <scope>NUCLEOTIDE SEQUENCE [LARGE SCALE GENOMIC DNA]</scope>
    <source>
        <strain evidence="3">1959</strain>
    </source>
</reference>
<evidence type="ECO:0000313" key="2">
    <source>
        <dbReference type="EMBL" id="QGU01903.1"/>
    </source>
</evidence>
<protein>
    <submittedName>
        <fullName evidence="2">Uncharacterized protein</fullName>
    </submittedName>
</protein>
<keyword evidence="1" id="KW-0812">Transmembrane</keyword>
<evidence type="ECO:0000256" key="1">
    <source>
        <dbReference type="SAM" id="Phobius"/>
    </source>
</evidence>
<feature type="transmembrane region" description="Helical" evidence="1">
    <location>
        <begin position="28"/>
        <end position="46"/>
    </location>
</feature>
<dbReference type="EMBL" id="CP046452">
    <property type="protein sequence ID" value="QGU01903.1"/>
    <property type="molecule type" value="Genomic_DNA"/>
</dbReference>
<dbReference type="AlphaFoldDB" id="A0A6B8VCN9"/>
<feature type="transmembrane region" description="Helical" evidence="1">
    <location>
        <begin position="86"/>
        <end position="107"/>
    </location>
</feature>
<accession>A0A6B8VCN9</accession>
<proteinExistence type="predicted"/>
<keyword evidence="1" id="KW-1133">Transmembrane helix</keyword>
<keyword evidence="1" id="KW-0472">Membrane</keyword>
<organism evidence="2 3">
    <name type="scientific">Corynebacterium kalinowskii</name>
    <dbReference type="NCBI Taxonomy" id="2675216"/>
    <lineage>
        <taxon>Bacteria</taxon>
        <taxon>Bacillati</taxon>
        <taxon>Actinomycetota</taxon>
        <taxon>Actinomycetes</taxon>
        <taxon>Mycobacteriales</taxon>
        <taxon>Corynebacteriaceae</taxon>
        <taxon>Corynebacterium</taxon>
    </lineage>
</organism>
<evidence type="ECO:0000313" key="3">
    <source>
        <dbReference type="Proteomes" id="UP000427071"/>
    </source>
</evidence>
<dbReference type="RefSeq" id="WP_156192274.1">
    <property type="nucleotide sequence ID" value="NZ_CP046452.1"/>
</dbReference>
<keyword evidence="3" id="KW-1185">Reference proteome</keyword>
<dbReference type="Proteomes" id="UP000427071">
    <property type="component" value="Chromosome"/>
</dbReference>
<gene>
    <name evidence="2" type="ORF">CKALI_05145</name>
</gene>
<name>A0A6B8VCN9_9CORY</name>
<feature type="transmembrane region" description="Helical" evidence="1">
    <location>
        <begin position="58"/>
        <end position="80"/>
    </location>
</feature>